<dbReference type="PROSITE" id="PS51754">
    <property type="entry name" value="OVATE"/>
    <property type="match status" value="1"/>
</dbReference>
<keyword evidence="3 6" id="KW-0805">Transcription regulation</keyword>
<dbReference type="EMBL" id="JADFTS010000006">
    <property type="protein sequence ID" value="KAF9603618.1"/>
    <property type="molecule type" value="Genomic_DNA"/>
</dbReference>
<dbReference type="NCBIfam" id="TIGR01568">
    <property type="entry name" value="A_thal_3678"/>
    <property type="match status" value="1"/>
</dbReference>
<keyword evidence="2 6" id="KW-0678">Repressor</keyword>
<dbReference type="GO" id="GO:0005634">
    <property type="term" value="C:nucleus"/>
    <property type="evidence" value="ECO:0007669"/>
    <property type="project" value="UniProtKB-SubCell"/>
</dbReference>
<reference evidence="9 10" key="1">
    <citation type="submission" date="2020-10" db="EMBL/GenBank/DDBJ databases">
        <title>The Coptis chinensis genome and diversification of protoberbering-type alkaloids.</title>
        <authorList>
            <person name="Wang B."/>
            <person name="Shu S."/>
            <person name="Song C."/>
            <person name="Liu Y."/>
        </authorList>
    </citation>
    <scope>NUCLEOTIDE SEQUENCE [LARGE SCALE GENOMIC DNA]</scope>
    <source>
        <strain evidence="9">HL-2020</strain>
        <tissue evidence="9">Leaf</tissue>
    </source>
</reference>
<dbReference type="OrthoDB" id="1846969at2759"/>
<dbReference type="EMBL" id="JADFTS010000006">
    <property type="protein sequence ID" value="KAF9600892.1"/>
    <property type="molecule type" value="Genomic_DNA"/>
</dbReference>
<organism evidence="9 10">
    <name type="scientific">Coptis chinensis</name>
    <dbReference type="NCBI Taxonomy" id="261450"/>
    <lineage>
        <taxon>Eukaryota</taxon>
        <taxon>Viridiplantae</taxon>
        <taxon>Streptophyta</taxon>
        <taxon>Embryophyta</taxon>
        <taxon>Tracheophyta</taxon>
        <taxon>Spermatophyta</taxon>
        <taxon>Magnoliopsida</taxon>
        <taxon>Ranunculales</taxon>
        <taxon>Ranunculaceae</taxon>
        <taxon>Coptidoideae</taxon>
        <taxon>Coptis</taxon>
    </lineage>
</organism>
<dbReference type="PANTHER" id="PTHR33057">
    <property type="entry name" value="TRANSCRIPTION REPRESSOR OFP7-RELATED"/>
    <property type="match status" value="1"/>
</dbReference>
<evidence type="ECO:0000313" key="10">
    <source>
        <dbReference type="Proteomes" id="UP000631114"/>
    </source>
</evidence>
<evidence type="ECO:0000256" key="3">
    <source>
        <dbReference type="ARBA" id="ARBA00023015"/>
    </source>
</evidence>
<evidence type="ECO:0000256" key="1">
    <source>
        <dbReference type="ARBA" id="ARBA00004123"/>
    </source>
</evidence>
<protein>
    <recommendedName>
        <fullName evidence="6">Transcription repressor</fullName>
    </recommendedName>
    <alternativeName>
        <fullName evidence="6">Ovate family protein</fullName>
    </alternativeName>
</protein>
<dbReference type="InterPro" id="IPR038933">
    <property type="entry name" value="Ovate"/>
</dbReference>
<dbReference type="AlphaFoldDB" id="A0A835HSS9"/>
<comment type="subcellular location">
    <subcellularLocation>
        <location evidence="1 6">Nucleus</location>
    </subcellularLocation>
</comment>
<dbReference type="Proteomes" id="UP000631114">
    <property type="component" value="Unassembled WGS sequence"/>
</dbReference>
<keyword evidence="4 6" id="KW-0804">Transcription</keyword>
<dbReference type="Pfam" id="PF04844">
    <property type="entry name" value="Ovate"/>
    <property type="match status" value="1"/>
</dbReference>
<evidence type="ECO:0000313" key="9">
    <source>
        <dbReference type="EMBL" id="KAF9603618.1"/>
    </source>
</evidence>
<keyword evidence="10" id="KW-1185">Reference proteome</keyword>
<dbReference type="PANTHER" id="PTHR33057:SF110">
    <property type="entry name" value="TRANSCRIPTION REPRESSOR"/>
    <property type="match status" value="1"/>
</dbReference>
<name>A0A835HSS9_9MAGN</name>
<keyword evidence="5 6" id="KW-0539">Nucleus</keyword>
<evidence type="ECO:0000256" key="4">
    <source>
        <dbReference type="ARBA" id="ARBA00023163"/>
    </source>
</evidence>
<evidence type="ECO:0000256" key="6">
    <source>
        <dbReference type="RuleBase" id="RU367028"/>
    </source>
</evidence>
<dbReference type="GO" id="GO:0045892">
    <property type="term" value="P:negative regulation of DNA-templated transcription"/>
    <property type="evidence" value="ECO:0007669"/>
    <property type="project" value="UniProtKB-UniRule"/>
</dbReference>
<evidence type="ECO:0000256" key="2">
    <source>
        <dbReference type="ARBA" id="ARBA00022491"/>
    </source>
</evidence>
<feature type="domain" description="OVATE" evidence="7">
    <location>
        <begin position="42"/>
        <end position="101"/>
    </location>
</feature>
<evidence type="ECO:0000259" key="7">
    <source>
        <dbReference type="PROSITE" id="PS51754"/>
    </source>
</evidence>
<comment type="function">
    <text evidence="6">Transcriptional repressor that regulates multiple aspects of plant growth and development.</text>
</comment>
<comment type="caution">
    <text evidence="9">The sequence shown here is derived from an EMBL/GenBank/DDBJ whole genome shotgun (WGS) entry which is preliminary data.</text>
</comment>
<evidence type="ECO:0000313" key="8">
    <source>
        <dbReference type="EMBL" id="KAF9600892.1"/>
    </source>
</evidence>
<evidence type="ECO:0000256" key="5">
    <source>
        <dbReference type="ARBA" id="ARBA00023242"/>
    </source>
</evidence>
<proteinExistence type="predicted"/>
<gene>
    <name evidence="8" type="ORF">IFM89_013799</name>
    <name evidence="9" type="ORF">IFM89_037131</name>
</gene>
<accession>A0A835HSS9</accession>
<dbReference type="InterPro" id="IPR006458">
    <property type="entry name" value="Ovate_C"/>
</dbReference>
<sequence>MEAKKLTEKRMKKHSRHYTATLSFSASLPNDVQGVYADSICAVKYTMDPFVDLRESILEMIKNVGVRNWEEMEELIYCYVVLNSSEIHGFIVQAFLSLCCS</sequence>